<dbReference type="RefSeq" id="WP_183981178.1">
    <property type="nucleotide sequence ID" value="NZ_JACHEB010000014.1"/>
</dbReference>
<reference evidence="2 3" key="1">
    <citation type="submission" date="2020-08" db="EMBL/GenBank/DDBJ databases">
        <title>Genomic Encyclopedia of Type Strains, Phase IV (KMG-V): Genome sequencing to study the core and pangenomes of soil and plant-associated prokaryotes.</title>
        <authorList>
            <person name="Whitman W."/>
        </authorList>
    </citation>
    <scope>NUCLEOTIDE SEQUENCE [LARGE SCALE GENOMIC DNA]</scope>
    <source>
        <strain evidence="2 3">X5P2</strain>
    </source>
</reference>
<dbReference type="Proteomes" id="UP000535182">
    <property type="component" value="Unassembled WGS sequence"/>
</dbReference>
<evidence type="ECO:0000313" key="3">
    <source>
        <dbReference type="Proteomes" id="UP000535182"/>
    </source>
</evidence>
<proteinExistence type="predicted"/>
<keyword evidence="1" id="KW-0732">Signal</keyword>
<evidence type="ECO:0000313" key="2">
    <source>
        <dbReference type="EMBL" id="MBB5331318.1"/>
    </source>
</evidence>
<accession>A0A9X0QJD4</accession>
<protein>
    <submittedName>
        <fullName evidence="2">Uncharacterized protein</fullName>
    </submittedName>
</protein>
<organism evidence="2 3">
    <name type="scientific">Tunturiibacter gelidiferens</name>
    <dbReference type="NCBI Taxonomy" id="3069689"/>
    <lineage>
        <taxon>Bacteria</taxon>
        <taxon>Pseudomonadati</taxon>
        <taxon>Acidobacteriota</taxon>
        <taxon>Terriglobia</taxon>
        <taxon>Terriglobales</taxon>
        <taxon>Acidobacteriaceae</taxon>
        <taxon>Tunturiibacter</taxon>
    </lineage>
</organism>
<keyword evidence="3" id="KW-1185">Reference proteome</keyword>
<dbReference type="EMBL" id="JACHEB010000014">
    <property type="protein sequence ID" value="MBB5331318.1"/>
    <property type="molecule type" value="Genomic_DNA"/>
</dbReference>
<gene>
    <name evidence="2" type="ORF">HDF14_004962</name>
</gene>
<evidence type="ECO:0000256" key="1">
    <source>
        <dbReference type="SAM" id="SignalP"/>
    </source>
</evidence>
<sequence length="142" mass="15660">MKAASIVALALVLVVSPIHAKDKLAPLPASVMAAKTVYIDNQTGHAEIADRAYDALSKWGRFKILKDAKDADLVLRFTANTNGRPTPPGNDIDVSPTPVVFSVRDQANNELWSVSKNKPLHSQTRLDIDEFKRRIEEQEKGN</sequence>
<feature type="signal peptide" evidence="1">
    <location>
        <begin position="1"/>
        <end position="20"/>
    </location>
</feature>
<feature type="chain" id="PRO_5040888125" evidence="1">
    <location>
        <begin position="21"/>
        <end position="142"/>
    </location>
</feature>
<comment type="caution">
    <text evidence="2">The sequence shown here is derived from an EMBL/GenBank/DDBJ whole genome shotgun (WGS) entry which is preliminary data.</text>
</comment>
<dbReference type="AlphaFoldDB" id="A0A9X0QJD4"/>
<name>A0A9X0QJD4_9BACT</name>